<reference evidence="2 3" key="1">
    <citation type="submission" date="2018-06" db="EMBL/GenBank/DDBJ databases">
        <authorList>
            <consortium name="Pathogen Informatics"/>
            <person name="Doyle S."/>
        </authorList>
    </citation>
    <scope>NUCLEOTIDE SEQUENCE [LARGE SCALE GENOMIC DNA]</scope>
    <source>
        <strain evidence="2 3">NCTC9149</strain>
    </source>
</reference>
<proteinExistence type="predicted"/>
<dbReference type="Proteomes" id="UP000254571">
    <property type="component" value="Unassembled WGS sequence"/>
</dbReference>
<sequence>MKSSTVNSEKDQPKQPQKMPKDDKGSQKPNKSK</sequence>
<evidence type="ECO:0000313" key="3">
    <source>
        <dbReference type="Proteomes" id="UP000254571"/>
    </source>
</evidence>
<organism evidence="2 3">
    <name type="scientific">Klebsiella grimontii</name>
    <dbReference type="NCBI Taxonomy" id="2058152"/>
    <lineage>
        <taxon>Bacteria</taxon>
        <taxon>Pseudomonadati</taxon>
        <taxon>Pseudomonadota</taxon>
        <taxon>Gammaproteobacteria</taxon>
        <taxon>Enterobacterales</taxon>
        <taxon>Enterobacteriaceae</taxon>
        <taxon>Klebsiella/Raoultella group</taxon>
        <taxon>Klebsiella</taxon>
    </lineage>
</organism>
<dbReference type="AlphaFoldDB" id="A0A7H4P358"/>
<comment type="caution">
    <text evidence="2">The sequence shown here is derived from an EMBL/GenBank/DDBJ whole genome shotgun (WGS) entry which is preliminary data.</text>
</comment>
<feature type="compositionally biased region" description="Basic and acidic residues" evidence="1">
    <location>
        <begin position="8"/>
        <end position="26"/>
    </location>
</feature>
<name>A0A7H4P358_9ENTR</name>
<gene>
    <name evidence="2" type="ORF">NCTC9149_03299</name>
</gene>
<dbReference type="EMBL" id="UGMX01000002">
    <property type="protein sequence ID" value="STW06873.1"/>
    <property type="molecule type" value="Genomic_DNA"/>
</dbReference>
<evidence type="ECO:0000313" key="2">
    <source>
        <dbReference type="EMBL" id="STW06873.1"/>
    </source>
</evidence>
<protein>
    <submittedName>
        <fullName evidence="2">Uncharacterized protein</fullName>
    </submittedName>
</protein>
<evidence type="ECO:0000256" key="1">
    <source>
        <dbReference type="SAM" id="MobiDB-lite"/>
    </source>
</evidence>
<accession>A0A7H4P358</accession>
<feature type="region of interest" description="Disordered" evidence="1">
    <location>
        <begin position="1"/>
        <end position="33"/>
    </location>
</feature>